<evidence type="ECO:0000313" key="2">
    <source>
        <dbReference type="Proteomes" id="UP000644147"/>
    </source>
</evidence>
<proteinExistence type="predicted"/>
<comment type="caution">
    <text evidence="1">The sequence shown here is derived from an EMBL/GenBank/DDBJ whole genome shotgun (WGS) entry which is preliminary data.</text>
</comment>
<dbReference type="EMBL" id="JAEHFX010000002">
    <property type="protein sequence ID" value="MBK0402220.1"/>
    <property type="molecule type" value="Genomic_DNA"/>
</dbReference>
<dbReference type="Pfam" id="PF13644">
    <property type="entry name" value="DKNYY"/>
    <property type="match status" value="2"/>
</dbReference>
<dbReference type="PROSITE" id="PS51257">
    <property type="entry name" value="PROKAR_LIPOPROTEIN"/>
    <property type="match status" value="1"/>
</dbReference>
<evidence type="ECO:0000313" key="1">
    <source>
        <dbReference type="EMBL" id="MBK0402220.1"/>
    </source>
</evidence>
<name>A0ABS1BYH8_9BACT</name>
<dbReference type="RefSeq" id="WP_200504933.1">
    <property type="nucleotide sequence ID" value="NZ_JAEHFX010000002.1"/>
</dbReference>
<accession>A0ABS1BYH8</accession>
<dbReference type="InterPro" id="IPR027375">
    <property type="entry name" value="DKNYY"/>
</dbReference>
<sequence>MIKIIYLLLGLVLTSCAPGFIINREKSDSYFISPIGIIYSNQGNWFELGMKRSNAKLFSFKILDGAIAKDKSYIYYKGIRQTRVDYKSFYIEKDIPKDKNYAYTYDLEFLKPIPDVDAATFEYLDIDTLGRTWSRDKFFYYHKGKKLNVDRTTFNFINRWFATDKDSLYVNLGFKFIGVKPVTQDLTVINKEYLRDKNTLYYRSDWGKSELRTTKFNTFDKIRIINKDVLAVNDKIIFYGNFFKSKNVDPESFELFSTSFMDNYSKDKNYVYCEQEIIVGANPKEFKKIYLWFWKDERNVYYKTKVLEGADPKSFRRYENFSSKWIDDHGNVYDDKGNKL</sequence>
<keyword evidence="2" id="KW-1185">Reference proteome</keyword>
<dbReference type="Proteomes" id="UP000644147">
    <property type="component" value="Unassembled WGS sequence"/>
</dbReference>
<protein>
    <submittedName>
        <fullName evidence="1">DKNYY domain-containing protein</fullName>
    </submittedName>
</protein>
<organism evidence="1 2">
    <name type="scientific">Adhaeribacter terrigena</name>
    <dbReference type="NCBI Taxonomy" id="2793070"/>
    <lineage>
        <taxon>Bacteria</taxon>
        <taxon>Pseudomonadati</taxon>
        <taxon>Bacteroidota</taxon>
        <taxon>Cytophagia</taxon>
        <taxon>Cytophagales</taxon>
        <taxon>Hymenobacteraceae</taxon>
        <taxon>Adhaeribacter</taxon>
    </lineage>
</organism>
<gene>
    <name evidence="1" type="ORF">I5M27_04445</name>
</gene>
<reference evidence="1 2" key="1">
    <citation type="submission" date="2020-12" db="EMBL/GenBank/DDBJ databases">
        <title>Bacterial novel species Adhaeribacter sp. BT258 isolated from soil.</title>
        <authorList>
            <person name="Jung H.-Y."/>
        </authorList>
    </citation>
    <scope>NUCLEOTIDE SEQUENCE [LARGE SCALE GENOMIC DNA]</scope>
    <source>
        <strain evidence="1 2">BT258</strain>
    </source>
</reference>